<dbReference type="GO" id="GO:0070290">
    <property type="term" value="F:N-acylphosphatidylethanolamine-specific phospholipase D activity"/>
    <property type="evidence" value="ECO:0007669"/>
    <property type="project" value="UniProtKB-EC"/>
</dbReference>
<protein>
    <submittedName>
        <fullName evidence="3">Protein-lysine N-methyltransferase efm4</fullName>
        <ecNumber evidence="3">3.1.4.54</ecNumber>
    </submittedName>
</protein>
<dbReference type="InterPro" id="IPR024884">
    <property type="entry name" value="NAPE-PLD"/>
</dbReference>
<dbReference type="Pfam" id="PF12706">
    <property type="entry name" value="Lactamase_B_2"/>
    <property type="match status" value="1"/>
</dbReference>
<sequence>MSTPRAKVSNPHRLQRNGRPSHWVNDKGNAFNNPWKSWRNHDWRDQLYIVFKHSRQCPTPPPNMSELIPVRKPTWTFEGPDKLKLKATWLGHASFLVELPARTIEGSSASSPRRGARILFDPLFSERCSPIQWAGFKRITPPACQVEDLPDIDAVVISHDHYDHMDEGTIRKLAALPRIPHFFAPLGNLNILLSFGVSQHSVHILDWWESRRVQVPVLVSDSEDSSHVPVEFDLTCTPGQHNVGRNFTDRFKHPKSLWAGWAVKEVLPDSEGAKAKSAYFAGDTGYRAVLDGQDEEKVPVCEAFEQIGEAFGGFDLAMLPIGAYLPQRFMSPVHCSPKDSTRIFKDVKAKHAIGMHWGTFVLTTEPIMDPPARLKEACEAVGIEEDSFVCTDIGEVKLYD</sequence>
<dbReference type="Gene3D" id="3.60.15.10">
    <property type="entry name" value="Ribonuclease Z/Hydroxyacylglutathione hydrolase-like"/>
    <property type="match status" value="1"/>
</dbReference>
<dbReference type="EMBL" id="JBAHYK010000439">
    <property type="protein sequence ID" value="KAL0574014.1"/>
    <property type="molecule type" value="Genomic_DNA"/>
</dbReference>
<comment type="caution">
    <text evidence="3">The sequence shown here is derived from an EMBL/GenBank/DDBJ whole genome shotgun (WGS) entry which is preliminary data.</text>
</comment>
<dbReference type="InterPro" id="IPR001279">
    <property type="entry name" value="Metallo-B-lactamas"/>
</dbReference>
<evidence type="ECO:0000313" key="4">
    <source>
        <dbReference type="Proteomes" id="UP001465976"/>
    </source>
</evidence>
<evidence type="ECO:0000313" key="3">
    <source>
        <dbReference type="EMBL" id="KAL0574014.1"/>
    </source>
</evidence>
<proteinExistence type="predicted"/>
<feature type="region of interest" description="Disordered" evidence="1">
    <location>
        <begin position="1"/>
        <end position="26"/>
    </location>
</feature>
<dbReference type="Proteomes" id="UP001465976">
    <property type="component" value="Unassembled WGS sequence"/>
</dbReference>
<dbReference type="InterPro" id="IPR036866">
    <property type="entry name" value="RibonucZ/Hydroxyglut_hydro"/>
</dbReference>
<evidence type="ECO:0000259" key="2">
    <source>
        <dbReference type="Pfam" id="PF12706"/>
    </source>
</evidence>
<gene>
    <name evidence="3" type="primary">EFM4_2</name>
    <name evidence="3" type="ORF">V5O48_007936</name>
</gene>
<feature type="domain" description="Metallo-beta-lactamase" evidence="2">
    <location>
        <begin position="117"/>
        <end position="357"/>
    </location>
</feature>
<keyword evidence="4" id="KW-1185">Reference proteome</keyword>
<dbReference type="PIRSF" id="PIRSF038896">
    <property type="entry name" value="NAPE-PLD"/>
    <property type="match status" value="1"/>
</dbReference>
<dbReference type="SUPFAM" id="SSF56281">
    <property type="entry name" value="Metallo-hydrolase/oxidoreductase"/>
    <property type="match status" value="1"/>
</dbReference>
<reference evidence="3 4" key="1">
    <citation type="submission" date="2024-02" db="EMBL/GenBank/DDBJ databases">
        <title>A draft genome for the cacao thread blight pathogen Marasmius crinis-equi.</title>
        <authorList>
            <person name="Cohen S.P."/>
            <person name="Baruah I.K."/>
            <person name="Amoako-Attah I."/>
            <person name="Bukari Y."/>
            <person name="Meinhardt L.W."/>
            <person name="Bailey B.A."/>
        </authorList>
    </citation>
    <scope>NUCLEOTIDE SEQUENCE [LARGE SCALE GENOMIC DNA]</scope>
    <source>
        <strain evidence="3 4">GH-76</strain>
    </source>
</reference>
<dbReference type="PANTHER" id="PTHR15032:SF4">
    <property type="entry name" value="N-ACYL-PHOSPHATIDYLETHANOLAMINE-HYDROLYZING PHOSPHOLIPASE D"/>
    <property type="match status" value="1"/>
</dbReference>
<accession>A0ABR3FFF4</accession>
<name>A0ABR3FFF4_9AGAR</name>
<organism evidence="3 4">
    <name type="scientific">Marasmius crinis-equi</name>
    <dbReference type="NCBI Taxonomy" id="585013"/>
    <lineage>
        <taxon>Eukaryota</taxon>
        <taxon>Fungi</taxon>
        <taxon>Dikarya</taxon>
        <taxon>Basidiomycota</taxon>
        <taxon>Agaricomycotina</taxon>
        <taxon>Agaricomycetes</taxon>
        <taxon>Agaricomycetidae</taxon>
        <taxon>Agaricales</taxon>
        <taxon>Marasmiineae</taxon>
        <taxon>Marasmiaceae</taxon>
        <taxon>Marasmius</taxon>
    </lineage>
</organism>
<evidence type="ECO:0000256" key="1">
    <source>
        <dbReference type="SAM" id="MobiDB-lite"/>
    </source>
</evidence>
<keyword evidence="3" id="KW-0378">Hydrolase</keyword>
<dbReference type="PANTHER" id="PTHR15032">
    <property type="entry name" value="N-ACYL-PHOSPHATIDYLETHANOLAMINE-HYDROLYZING PHOSPHOLIPASE D"/>
    <property type="match status" value="1"/>
</dbReference>
<dbReference type="EC" id="3.1.4.54" evidence="3"/>